<evidence type="ECO:0000256" key="1">
    <source>
        <dbReference type="SAM" id="MobiDB-lite"/>
    </source>
</evidence>
<proteinExistence type="predicted"/>
<evidence type="ECO:0000313" key="2">
    <source>
        <dbReference type="EMBL" id="KAK0736144.1"/>
    </source>
</evidence>
<feature type="compositionally biased region" description="Low complexity" evidence="1">
    <location>
        <begin position="1"/>
        <end position="13"/>
    </location>
</feature>
<dbReference type="Proteomes" id="UP001172159">
    <property type="component" value="Unassembled WGS sequence"/>
</dbReference>
<dbReference type="AlphaFoldDB" id="A0AA40EC80"/>
<feature type="region of interest" description="Disordered" evidence="1">
    <location>
        <begin position="42"/>
        <end position="78"/>
    </location>
</feature>
<name>A0AA40EC80_9PEZI</name>
<protein>
    <submittedName>
        <fullName evidence="2">Uncharacterized protein</fullName>
    </submittedName>
</protein>
<organism evidence="2 3">
    <name type="scientific">Apiosordaria backusii</name>
    <dbReference type="NCBI Taxonomy" id="314023"/>
    <lineage>
        <taxon>Eukaryota</taxon>
        <taxon>Fungi</taxon>
        <taxon>Dikarya</taxon>
        <taxon>Ascomycota</taxon>
        <taxon>Pezizomycotina</taxon>
        <taxon>Sordariomycetes</taxon>
        <taxon>Sordariomycetidae</taxon>
        <taxon>Sordariales</taxon>
        <taxon>Lasiosphaeriaceae</taxon>
        <taxon>Apiosordaria</taxon>
    </lineage>
</organism>
<accession>A0AA40EC80</accession>
<reference evidence="2" key="1">
    <citation type="submission" date="2023-06" db="EMBL/GenBank/DDBJ databases">
        <title>Genome-scale phylogeny and comparative genomics of the fungal order Sordariales.</title>
        <authorList>
            <consortium name="Lawrence Berkeley National Laboratory"/>
            <person name="Hensen N."/>
            <person name="Bonometti L."/>
            <person name="Westerberg I."/>
            <person name="Brannstrom I.O."/>
            <person name="Guillou S."/>
            <person name="Cros-Aarteil S."/>
            <person name="Calhoun S."/>
            <person name="Haridas S."/>
            <person name="Kuo A."/>
            <person name="Mondo S."/>
            <person name="Pangilinan J."/>
            <person name="Riley R."/>
            <person name="Labutti K."/>
            <person name="Andreopoulos B."/>
            <person name="Lipzen A."/>
            <person name="Chen C."/>
            <person name="Yanf M."/>
            <person name="Daum C."/>
            <person name="Ng V."/>
            <person name="Clum A."/>
            <person name="Steindorff A."/>
            <person name="Ohm R."/>
            <person name="Martin F."/>
            <person name="Silar P."/>
            <person name="Natvig D."/>
            <person name="Lalanne C."/>
            <person name="Gautier V."/>
            <person name="Ament-Velasquez S.L."/>
            <person name="Kruys A."/>
            <person name="Hutchinson M.I."/>
            <person name="Powell A.J."/>
            <person name="Barry K."/>
            <person name="Miller A.N."/>
            <person name="Grigoriev I.V."/>
            <person name="Debuchy R."/>
            <person name="Gladieux P."/>
            <person name="Thoren M.H."/>
            <person name="Johannesson H."/>
        </authorList>
    </citation>
    <scope>NUCLEOTIDE SEQUENCE</scope>
    <source>
        <strain evidence="2">CBS 540.89</strain>
    </source>
</reference>
<keyword evidence="3" id="KW-1185">Reference proteome</keyword>
<sequence length="105" mass="10759">MSSSSNTNPNNTNQPAENPGLISSHAEYIKGAAESAIGSISGSHAWTTSGEQDKAHARASLNKATQNRDPATSGYGKAEEIAGKLTGCEGMKREGAASAAKPNQE</sequence>
<comment type="caution">
    <text evidence="2">The sequence shown here is derived from an EMBL/GenBank/DDBJ whole genome shotgun (WGS) entry which is preliminary data.</text>
</comment>
<evidence type="ECO:0000313" key="3">
    <source>
        <dbReference type="Proteomes" id="UP001172159"/>
    </source>
</evidence>
<feature type="region of interest" description="Disordered" evidence="1">
    <location>
        <begin position="1"/>
        <end position="23"/>
    </location>
</feature>
<gene>
    <name evidence="2" type="ORF">B0T21DRAFT_411340</name>
</gene>
<dbReference type="EMBL" id="JAUKTV010000006">
    <property type="protein sequence ID" value="KAK0736144.1"/>
    <property type="molecule type" value="Genomic_DNA"/>
</dbReference>